<organism evidence="2 3">
    <name type="scientific">Erythrobacter neustonensis</name>
    <dbReference type="NCBI Taxonomy" id="1112"/>
    <lineage>
        <taxon>Bacteria</taxon>
        <taxon>Pseudomonadati</taxon>
        <taxon>Pseudomonadota</taxon>
        <taxon>Alphaproteobacteria</taxon>
        <taxon>Sphingomonadales</taxon>
        <taxon>Erythrobacteraceae</taxon>
        <taxon>Erythrobacter/Porphyrobacter group</taxon>
        <taxon>Erythrobacter</taxon>
    </lineage>
</organism>
<dbReference type="GO" id="GO:0003677">
    <property type="term" value="F:DNA binding"/>
    <property type="evidence" value="ECO:0007669"/>
    <property type="project" value="InterPro"/>
</dbReference>
<dbReference type="GO" id="GO:0006355">
    <property type="term" value="P:regulation of DNA-templated transcription"/>
    <property type="evidence" value="ECO:0007669"/>
    <property type="project" value="InterPro"/>
</dbReference>
<dbReference type="AlphaFoldDB" id="A0A192D2P3"/>
<evidence type="ECO:0008006" key="4">
    <source>
        <dbReference type="Google" id="ProtNLM"/>
    </source>
</evidence>
<dbReference type="STRING" id="1112.A9D12_07125"/>
<evidence type="ECO:0000313" key="3">
    <source>
        <dbReference type="Proteomes" id="UP000078263"/>
    </source>
</evidence>
<feature type="region of interest" description="Disordered" evidence="1">
    <location>
        <begin position="64"/>
        <end position="83"/>
    </location>
</feature>
<gene>
    <name evidence="2" type="ORF">A9D12_07125</name>
</gene>
<evidence type="ECO:0000313" key="2">
    <source>
        <dbReference type="EMBL" id="ANK12753.1"/>
    </source>
</evidence>
<name>A0A192D2P3_9SPHN</name>
<evidence type="ECO:0000256" key="1">
    <source>
        <dbReference type="SAM" id="MobiDB-lite"/>
    </source>
</evidence>
<feature type="compositionally biased region" description="Basic and acidic residues" evidence="1">
    <location>
        <begin position="74"/>
        <end position="83"/>
    </location>
</feature>
<keyword evidence="3" id="KW-1185">Reference proteome</keyword>
<accession>A0A192D2P3</accession>
<dbReference type="KEGG" id="pns:A9D12_07125"/>
<sequence>MSALSPSHHFAANLAPGARFRTAGDLTLDLVHCDARVDDCWLGLEREAFAMLWQLAAVPGERLTPDELSAETRQNGDDREPDSAVRGLAGLKARLATVGMAYLICTDGERRVFLDAQSSAGVARAWMRG</sequence>
<dbReference type="RefSeq" id="WP_068350663.1">
    <property type="nucleotide sequence ID" value="NZ_CP016033.1"/>
</dbReference>
<dbReference type="EMBL" id="CP016033">
    <property type="protein sequence ID" value="ANK12753.1"/>
    <property type="molecule type" value="Genomic_DNA"/>
</dbReference>
<proteinExistence type="predicted"/>
<protein>
    <recommendedName>
        <fullName evidence="4">OmpR/PhoB-type domain-containing protein</fullName>
    </recommendedName>
</protein>
<dbReference type="SUPFAM" id="SSF46894">
    <property type="entry name" value="C-terminal effector domain of the bipartite response regulators"/>
    <property type="match status" value="1"/>
</dbReference>
<dbReference type="Proteomes" id="UP000078263">
    <property type="component" value="Chromosome"/>
</dbReference>
<reference evidence="2 3" key="1">
    <citation type="submission" date="2016-05" db="EMBL/GenBank/DDBJ databases">
        <title>Compelete Genome Sequence of Bacteriochlorophyll-Synthesizing Bacterium Porphyrobacter neustonensis DSM 9434.</title>
        <authorList>
            <person name="Shi X.-L."/>
            <person name="Wu Y.-H."/>
            <person name="Cheng H."/>
            <person name="Xu L."/>
            <person name="Zhang X.-Q."/>
            <person name="Wang C.-S."/>
            <person name="Xu X.-W."/>
        </authorList>
    </citation>
    <scope>NUCLEOTIDE SEQUENCE [LARGE SCALE GENOMIC DNA]</scope>
    <source>
        <strain evidence="2 3">DSM 9434</strain>
    </source>
</reference>
<dbReference type="InterPro" id="IPR016032">
    <property type="entry name" value="Sig_transdc_resp-reg_C-effctor"/>
</dbReference>
<dbReference type="OrthoDB" id="7595335at2"/>